<dbReference type="Gene3D" id="2.60.40.4060">
    <property type="entry name" value="Reeler domain"/>
    <property type="match status" value="1"/>
</dbReference>
<dbReference type="OrthoDB" id="2419613at2759"/>
<feature type="signal peptide" evidence="9">
    <location>
        <begin position="1"/>
        <end position="21"/>
    </location>
</feature>
<keyword evidence="8" id="KW-0044">Antibiotic</keyword>
<keyword evidence="3" id="KW-0964">Secreted</keyword>
<evidence type="ECO:0000313" key="12">
    <source>
        <dbReference type="Proteomes" id="UP000728032"/>
    </source>
</evidence>
<dbReference type="PANTHER" id="PTHR45828:SF9">
    <property type="entry name" value="CELL WALL INTEGRITY AND STRESS RESPONSE COMPONENT 4-LIKE-RELATED"/>
    <property type="match status" value="1"/>
</dbReference>
<dbReference type="CDD" id="cd08544">
    <property type="entry name" value="Reeler"/>
    <property type="match status" value="1"/>
</dbReference>
<evidence type="ECO:0000256" key="2">
    <source>
        <dbReference type="ARBA" id="ARBA00008501"/>
    </source>
</evidence>
<dbReference type="InterPro" id="IPR042307">
    <property type="entry name" value="Reeler_sf"/>
</dbReference>
<dbReference type="PANTHER" id="PTHR45828">
    <property type="entry name" value="CYTOCHROME B561/FERRIC REDUCTASE TRANSMEMBRANE"/>
    <property type="match status" value="1"/>
</dbReference>
<comment type="subcellular location">
    <subcellularLocation>
        <location evidence="1">Secreted</location>
    </subcellularLocation>
</comment>
<dbReference type="AlphaFoldDB" id="A0A7R9QTL4"/>
<evidence type="ECO:0000256" key="1">
    <source>
        <dbReference type="ARBA" id="ARBA00004613"/>
    </source>
</evidence>
<organism evidence="11">
    <name type="scientific">Oppiella nova</name>
    <dbReference type="NCBI Taxonomy" id="334625"/>
    <lineage>
        <taxon>Eukaryota</taxon>
        <taxon>Metazoa</taxon>
        <taxon>Ecdysozoa</taxon>
        <taxon>Arthropoda</taxon>
        <taxon>Chelicerata</taxon>
        <taxon>Arachnida</taxon>
        <taxon>Acari</taxon>
        <taxon>Acariformes</taxon>
        <taxon>Sarcoptiformes</taxon>
        <taxon>Oribatida</taxon>
        <taxon>Brachypylina</taxon>
        <taxon>Oppioidea</taxon>
        <taxon>Oppiidae</taxon>
        <taxon>Oppiella</taxon>
    </lineage>
</organism>
<keyword evidence="4" id="KW-0929">Antimicrobial</keyword>
<dbReference type="Proteomes" id="UP000728032">
    <property type="component" value="Unassembled WGS sequence"/>
</dbReference>
<evidence type="ECO:0000256" key="4">
    <source>
        <dbReference type="ARBA" id="ARBA00022529"/>
    </source>
</evidence>
<dbReference type="GO" id="GO:0042742">
    <property type="term" value="P:defense response to bacterium"/>
    <property type="evidence" value="ECO:0007669"/>
    <property type="project" value="UniProtKB-KW"/>
</dbReference>
<dbReference type="InterPro" id="IPR051237">
    <property type="entry name" value="Ferric-chelate_Red/DefProt"/>
</dbReference>
<evidence type="ECO:0000256" key="3">
    <source>
        <dbReference type="ARBA" id="ARBA00022525"/>
    </source>
</evidence>
<gene>
    <name evidence="11" type="ORF">ONB1V03_LOCUS13353</name>
</gene>
<name>A0A7R9QTL4_9ACAR</name>
<keyword evidence="12" id="KW-1185">Reference proteome</keyword>
<keyword evidence="5" id="KW-0399">Innate immunity</keyword>
<dbReference type="EMBL" id="CAJPVJ010011625">
    <property type="protein sequence ID" value="CAG2173904.1"/>
    <property type="molecule type" value="Genomic_DNA"/>
</dbReference>
<evidence type="ECO:0000313" key="11">
    <source>
        <dbReference type="EMBL" id="CAD7656717.1"/>
    </source>
</evidence>
<feature type="chain" id="PRO_5035593056" description="Reelin domain-containing protein" evidence="9">
    <location>
        <begin position="22"/>
        <end position="162"/>
    </location>
</feature>
<keyword evidence="6 9" id="KW-0732">Signal</keyword>
<dbReference type="Pfam" id="PF02014">
    <property type="entry name" value="Reeler"/>
    <property type="match status" value="1"/>
</dbReference>
<dbReference type="EMBL" id="OC926450">
    <property type="protein sequence ID" value="CAD7656717.1"/>
    <property type="molecule type" value="Genomic_DNA"/>
</dbReference>
<feature type="domain" description="Reelin" evidence="10">
    <location>
        <begin position="16"/>
        <end position="162"/>
    </location>
</feature>
<dbReference type="InterPro" id="IPR002861">
    <property type="entry name" value="Reeler_dom"/>
</dbReference>
<reference evidence="11" key="1">
    <citation type="submission" date="2020-11" db="EMBL/GenBank/DDBJ databases">
        <authorList>
            <person name="Tran Van P."/>
        </authorList>
    </citation>
    <scope>NUCLEOTIDE SEQUENCE</scope>
</reference>
<evidence type="ECO:0000256" key="7">
    <source>
        <dbReference type="ARBA" id="ARBA00022859"/>
    </source>
</evidence>
<dbReference type="GO" id="GO:0045087">
    <property type="term" value="P:innate immune response"/>
    <property type="evidence" value="ECO:0007669"/>
    <property type="project" value="UniProtKB-KW"/>
</dbReference>
<sequence length="162" mass="17386">MGALTQLSLIIFFGAISSVVSWPSGAPESVCNSLTPSHGESQARGADQSPYNLVQSHQDYNGGDRIKVTLNAPQGYSFRGLIVQAYDPHTNAVIGKFEAGKGLKTIDSCSAVTHTDRRGKRSATLVWTAPNSGRGNVAFRATVVQRFSDFYTNLHSSVNPNN</sequence>
<comment type="similarity">
    <text evidence="2">Belongs to the insect defense protein family.</text>
</comment>
<evidence type="ECO:0000256" key="9">
    <source>
        <dbReference type="SAM" id="SignalP"/>
    </source>
</evidence>
<dbReference type="PROSITE" id="PS51019">
    <property type="entry name" value="REELIN"/>
    <property type="match status" value="1"/>
</dbReference>
<keyword evidence="7" id="KW-0391">Immunity</keyword>
<evidence type="ECO:0000256" key="8">
    <source>
        <dbReference type="ARBA" id="ARBA00023022"/>
    </source>
</evidence>
<dbReference type="GO" id="GO:0005576">
    <property type="term" value="C:extracellular region"/>
    <property type="evidence" value="ECO:0007669"/>
    <property type="project" value="UniProtKB-SubCell"/>
</dbReference>
<evidence type="ECO:0000256" key="6">
    <source>
        <dbReference type="ARBA" id="ARBA00022729"/>
    </source>
</evidence>
<evidence type="ECO:0000259" key="10">
    <source>
        <dbReference type="PROSITE" id="PS51019"/>
    </source>
</evidence>
<protein>
    <recommendedName>
        <fullName evidence="10">Reelin domain-containing protein</fullName>
    </recommendedName>
</protein>
<dbReference type="GO" id="GO:0016020">
    <property type="term" value="C:membrane"/>
    <property type="evidence" value="ECO:0007669"/>
    <property type="project" value="TreeGrafter"/>
</dbReference>
<evidence type="ECO:0000256" key="5">
    <source>
        <dbReference type="ARBA" id="ARBA00022588"/>
    </source>
</evidence>
<proteinExistence type="inferred from homology"/>
<accession>A0A7R9QTL4</accession>